<dbReference type="PRINTS" id="PR00036">
    <property type="entry name" value="HTHLACI"/>
</dbReference>
<dbReference type="CDD" id="cd06270">
    <property type="entry name" value="PBP1_GalS-like"/>
    <property type="match status" value="1"/>
</dbReference>
<evidence type="ECO:0000259" key="4">
    <source>
        <dbReference type="PROSITE" id="PS50932"/>
    </source>
</evidence>
<keyword evidence="1" id="KW-0805">Transcription regulation</keyword>
<dbReference type="STRING" id="1129374.AJE_08737"/>
<dbReference type="InterPro" id="IPR000843">
    <property type="entry name" value="HTH_LacI"/>
</dbReference>
<dbReference type="InterPro" id="IPR028082">
    <property type="entry name" value="Peripla_BP_I"/>
</dbReference>
<dbReference type="GO" id="GO:0003700">
    <property type="term" value="F:DNA-binding transcription factor activity"/>
    <property type="evidence" value="ECO:0007669"/>
    <property type="project" value="TreeGrafter"/>
</dbReference>
<sequence length="333" mass="36532">MATIYEVSKLAGVSLATVSRVMNNNTPVKESTRRKVLDAMAQLDYRPNSIAQSLASNRSNSIGVLVSELHGPFYGAMLTGIEAEFRAAGKHVIITAGHSDLATEQDGIDFLQSRNCDALILHVEAVSDDYLLQLAAGDTPFVLLNRHIPAIADRCISLNNELGGYLATRHLLQQGHRQIAYIAGPMWKTDARDRYHGHQRALAEYQLTADPALFFEGDFRETGGSKGLESLLQSGKTFSALVCANDEMASGAITAARELGLNIPQQLSVMGYDNVNFAYYTYPKLSTIDYPISAMGQMAARWVLREVYQQESNEVQQLFEPVLISRDSVLAAT</sequence>
<dbReference type="eggNOG" id="COG1609">
    <property type="taxonomic scope" value="Bacteria"/>
</dbReference>
<keyword evidence="2" id="KW-0238">DNA-binding</keyword>
<evidence type="ECO:0000256" key="2">
    <source>
        <dbReference type="ARBA" id="ARBA00023125"/>
    </source>
</evidence>
<evidence type="ECO:0000313" key="6">
    <source>
        <dbReference type="Proteomes" id="UP000012046"/>
    </source>
</evidence>
<dbReference type="PANTHER" id="PTHR30146:SF109">
    <property type="entry name" value="HTH-TYPE TRANSCRIPTIONAL REGULATOR GALS"/>
    <property type="match status" value="1"/>
</dbReference>
<dbReference type="PROSITE" id="PS50932">
    <property type="entry name" value="HTH_LACI_2"/>
    <property type="match status" value="1"/>
</dbReference>
<proteinExistence type="predicted"/>
<gene>
    <name evidence="5" type="ORF">AJE_08737</name>
</gene>
<comment type="caution">
    <text evidence="5">The sequence shown here is derived from an EMBL/GenBank/DDBJ whole genome shotgun (WGS) entry which is preliminary data.</text>
</comment>
<dbReference type="SMART" id="SM00354">
    <property type="entry name" value="HTH_LACI"/>
    <property type="match status" value="1"/>
</dbReference>
<dbReference type="AlphaFoldDB" id="H3ZEG3"/>
<dbReference type="InterPro" id="IPR010982">
    <property type="entry name" value="Lambda_DNA-bd_dom_sf"/>
</dbReference>
<evidence type="ECO:0000256" key="1">
    <source>
        <dbReference type="ARBA" id="ARBA00023015"/>
    </source>
</evidence>
<reference evidence="5 6" key="1">
    <citation type="journal article" date="2012" name="J. Bacteriol.">
        <title>Genome Sequence of Extracellular-Protease-Producing Alishewanella jeotgali Isolated from Traditional Korean Fermented Seafood.</title>
        <authorList>
            <person name="Jung J."/>
            <person name="Chun J."/>
            <person name="Park W."/>
        </authorList>
    </citation>
    <scope>NUCLEOTIDE SEQUENCE [LARGE SCALE GENOMIC DNA]</scope>
    <source>
        <strain evidence="5 6">KCTC 22429</strain>
    </source>
</reference>
<keyword evidence="6" id="KW-1185">Reference proteome</keyword>
<dbReference type="Gene3D" id="1.10.260.40">
    <property type="entry name" value="lambda repressor-like DNA-binding domains"/>
    <property type="match status" value="1"/>
</dbReference>
<dbReference type="SUPFAM" id="SSF53822">
    <property type="entry name" value="Periplasmic binding protein-like I"/>
    <property type="match status" value="1"/>
</dbReference>
<dbReference type="CDD" id="cd01392">
    <property type="entry name" value="HTH_LacI"/>
    <property type="match status" value="1"/>
</dbReference>
<dbReference type="PATRIC" id="fig|1129374.4.peg.1746"/>
<dbReference type="Pfam" id="PF00356">
    <property type="entry name" value="LacI"/>
    <property type="match status" value="1"/>
</dbReference>
<accession>H3ZEG3</accession>
<keyword evidence="3" id="KW-0804">Transcription</keyword>
<protein>
    <submittedName>
        <fullName evidence="5">LacI family transcriptional regulator</fullName>
    </submittedName>
</protein>
<dbReference type="Gene3D" id="3.40.50.2300">
    <property type="match status" value="2"/>
</dbReference>
<organism evidence="5 6">
    <name type="scientific">Alishewanella jeotgali KCTC 22429</name>
    <dbReference type="NCBI Taxonomy" id="1129374"/>
    <lineage>
        <taxon>Bacteria</taxon>
        <taxon>Pseudomonadati</taxon>
        <taxon>Pseudomonadota</taxon>
        <taxon>Gammaproteobacteria</taxon>
        <taxon>Alteromonadales</taxon>
        <taxon>Alteromonadaceae</taxon>
        <taxon>Alishewanella</taxon>
    </lineage>
</organism>
<dbReference type="GO" id="GO:0000976">
    <property type="term" value="F:transcription cis-regulatory region binding"/>
    <property type="evidence" value="ECO:0007669"/>
    <property type="project" value="TreeGrafter"/>
</dbReference>
<dbReference type="EMBL" id="AHTH01000022">
    <property type="protein sequence ID" value="EHR41094.1"/>
    <property type="molecule type" value="Genomic_DNA"/>
</dbReference>
<name>H3ZEG3_9ALTE</name>
<dbReference type="InterPro" id="IPR046335">
    <property type="entry name" value="LacI/GalR-like_sensor"/>
</dbReference>
<dbReference type="SUPFAM" id="SSF47413">
    <property type="entry name" value="lambda repressor-like DNA-binding domains"/>
    <property type="match status" value="1"/>
</dbReference>
<dbReference type="Proteomes" id="UP000012046">
    <property type="component" value="Unassembled WGS sequence"/>
</dbReference>
<dbReference type="RefSeq" id="WP_008950554.1">
    <property type="nucleotide sequence ID" value="NZ_AHTH01000022.1"/>
</dbReference>
<feature type="domain" description="HTH lacI-type" evidence="4">
    <location>
        <begin position="2"/>
        <end position="56"/>
    </location>
</feature>
<dbReference type="PANTHER" id="PTHR30146">
    <property type="entry name" value="LACI-RELATED TRANSCRIPTIONAL REPRESSOR"/>
    <property type="match status" value="1"/>
</dbReference>
<dbReference type="Pfam" id="PF13377">
    <property type="entry name" value="Peripla_BP_3"/>
    <property type="match status" value="1"/>
</dbReference>
<evidence type="ECO:0000256" key="3">
    <source>
        <dbReference type="ARBA" id="ARBA00023163"/>
    </source>
</evidence>
<evidence type="ECO:0000313" key="5">
    <source>
        <dbReference type="EMBL" id="EHR41094.1"/>
    </source>
</evidence>